<dbReference type="AlphaFoldDB" id="A0A4C1ZAT5"/>
<dbReference type="Proteomes" id="UP000299102">
    <property type="component" value="Unassembled WGS sequence"/>
</dbReference>
<gene>
    <name evidence="1" type="ORF">EVAR_67468_1</name>
</gene>
<evidence type="ECO:0000313" key="2">
    <source>
        <dbReference type="Proteomes" id="UP000299102"/>
    </source>
</evidence>
<sequence length="228" mass="25299">MREKEQVKSFVTLNPKYENEKSAHERVCPRGGAAGRGRAGSRIVLHAAARPWRHAASGANTAEGRRRAATRYLSIRNLPSRPVITPNRASPPPTTRPSHRKDVFVRASIIDTPLLQVCNNLVRSEMSPFNSLTALPSCPNCPPPPLTDQATLLYYGVLTMPAFRLHPTLKIAHCQSTSQDESNKPRHDLDSLSHYGALVRNFQLHHQILKVNHGQSASYDNSNKPEHG</sequence>
<protein>
    <submittedName>
        <fullName evidence="1">Uncharacterized protein</fullName>
    </submittedName>
</protein>
<organism evidence="1 2">
    <name type="scientific">Eumeta variegata</name>
    <name type="common">Bagworm moth</name>
    <name type="synonym">Eumeta japonica</name>
    <dbReference type="NCBI Taxonomy" id="151549"/>
    <lineage>
        <taxon>Eukaryota</taxon>
        <taxon>Metazoa</taxon>
        <taxon>Ecdysozoa</taxon>
        <taxon>Arthropoda</taxon>
        <taxon>Hexapoda</taxon>
        <taxon>Insecta</taxon>
        <taxon>Pterygota</taxon>
        <taxon>Neoptera</taxon>
        <taxon>Endopterygota</taxon>
        <taxon>Lepidoptera</taxon>
        <taxon>Glossata</taxon>
        <taxon>Ditrysia</taxon>
        <taxon>Tineoidea</taxon>
        <taxon>Psychidae</taxon>
        <taxon>Oiketicinae</taxon>
        <taxon>Eumeta</taxon>
    </lineage>
</organism>
<dbReference type="EMBL" id="BGZK01001680">
    <property type="protein sequence ID" value="GBP84462.1"/>
    <property type="molecule type" value="Genomic_DNA"/>
</dbReference>
<name>A0A4C1ZAT5_EUMVA</name>
<comment type="caution">
    <text evidence="1">The sequence shown here is derived from an EMBL/GenBank/DDBJ whole genome shotgun (WGS) entry which is preliminary data.</text>
</comment>
<keyword evidence="2" id="KW-1185">Reference proteome</keyword>
<accession>A0A4C1ZAT5</accession>
<reference evidence="1 2" key="1">
    <citation type="journal article" date="2019" name="Commun. Biol.">
        <title>The bagworm genome reveals a unique fibroin gene that provides high tensile strength.</title>
        <authorList>
            <person name="Kono N."/>
            <person name="Nakamura H."/>
            <person name="Ohtoshi R."/>
            <person name="Tomita M."/>
            <person name="Numata K."/>
            <person name="Arakawa K."/>
        </authorList>
    </citation>
    <scope>NUCLEOTIDE SEQUENCE [LARGE SCALE GENOMIC DNA]</scope>
</reference>
<evidence type="ECO:0000313" key="1">
    <source>
        <dbReference type="EMBL" id="GBP84462.1"/>
    </source>
</evidence>
<proteinExistence type="predicted"/>